<evidence type="ECO:0000313" key="2">
    <source>
        <dbReference type="Proteomes" id="UP000095767"/>
    </source>
</evidence>
<name>A0A1E5UZS2_9POAL</name>
<sequence length="103" mass="11712">MCRPTASSTMTRARRRVLCRLTSTASAGGFTHLLMMKFMAGSSHQLTQDCRKETFHLGSSVAPQEDNTVGWVRQQHTVSLMYLELCIFFASHGTPRRERTYKN</sequence>
<proteinExistence type="predicted"/>
<protein>
    <submittedName>
        <fullName evidence="1">Uncharacterized protein</fullName>
    </submittedName>
</protein>
<evidence type="ECO:0000313" key="1">
    <source>
        <dbReference type="EMBL" id="OEL18412.1"/>
    </source>
</evidence>
<reference evidence="1 2" key="1">
    <citation type="submission" date="2016-09" db="EMBL/GenBank/DDBJ databases">
        <title>The draft genome of Dichanthelium oligosanthes: A C3 panicoid grass species.</title>
        <authorList>
            <person name="Studer A.J."/>
            <person name="Schnable J.C."/>
            <person name="Brutnell T.P."/>
        </authorList>
    </citation>
    <scope>NUCLEOTIDE SEQUENCE [LARGE SCALE GENOMIC DNA]</scope>
    <source>
        <strain evidence="2">cv. Kellogg 1175</strain>
        <tissue evidence="1">Leaf</tissue>
    </source>
</reference>
<dbReference type="Proteomes" id="UP000095767">
    <property type="component" value="Unassembled WGS sequence"/>
</dbReference>
<accession>A0A1E5UZS2</accession>
<dbReference type="EMBL" id="LWDX02056636">
    <property type="protein sequence ID" value="OEL18412.1"/>
    <property type="molecule type" value="Genomic_DNA"/>
</dbReference>
<gene>
    <name evidence="1" type="ORF">BAE44_0020570</name>
</gene>
<keyword evidence="2" id="KW-1185">Reference proteome</keyword>
<dbReference type="AlphaFoldDB" id="A0A1E5UZS2"/>
<organism evidence="1 2">
    <name type="scientific">Dichanthelium oligosanthes</name>
    <dbReference type="NCBI Taxonomy" id="888268"/>
    <lineage>
        <taxon>Eukaryota</taxon>
        <taxon>Viridiplantae</taxon>
        <taxon>Streptophyta</taxon>
        <taxon>Embryophyta</taxon>
        <taxon>Tracheophyta</taxon>
        <taxon>Spermatophyta</taxon>
        <taxon>Magnoliopsida</taxon>
        <taxon>Liliopsida</taxon>
        <taxon>Poales</taxon>
        <taxon>Poaceae</taxon>
        <taxon>PACMAD clade</taxon>
        <taxon>Panicoideae</taxon>
        <taxon>Panicodae</taxon>
        <taxon>Paniceae</taxon>
        <taxon>Dichantheliinae</taxon>
        <taxon>Dichanthelium</taxon>
    </lineage>
</organism>
<comment type="caution">
    <text evidence="1">The sequence shown here is derived from an EMBL/GenBank/DDBJ whole genome shotgun (WGS) entry which is preliminary data.</text>
</comment>